<dbReference type="EMBL" id="JARKIF010000019">
    <property type="protein sequence ID" value="KAJ7618510.1"/>
    <property type="molecule type" value="Genomic_DNA"/>
</dbReference>
<gene>
    <name evidence="3" type="ORF">FB45DRAFT_168724</name>
</gene>
<feature type="region of interest" description="Disordered" evidence="1">
    <location>
        <begin position="167"/>
        <end position="195"/>
    </location>
</feature>
<dbReference type="AlphaFoldDB" id="A0AAD7BE93"/>
<sequence length="357" mass="37687">MWQFIVDFVQGHPRLGMVLIASLGGGLLRAIFFIREMIHKNRFLLHLLAAPAPTPTTITLRETTTVFAIPSTVTAISTSTVTAAPSTVIATSTAYITVTPTPTPSTAPSPTAPASSFTAIEAMPIWFTAVAACALIYVGYRFFAGPGHRVTVPKVAAELPVVVEDEARHPPTAPGLASSTASRAEPVDDPESSWLASYPHLPDVLVDEAYVGDKNMAQHDEPTTPAATRVVQDPIPSTPLLPLPAREEGPLDSLQILAARARSVCGSDASASSSHTGMCPSNSLMTIDELGPRREMSDTPDAGAGRGKENVAVGFVPKAQVDKTALARRQCELAQHGTPVPLAKKSVIEYEKGAIDN</sequence>
<dbReference type="Proteomes" id="UP001221142">
    <property type="component" value="Unassembled WGS sequence"/>
</dbReference>
<protein>
    <recommendedName>
        <fullName evidence="5">Transmembrane protein</fullName>
    </recommendedName>
</protein>
<accession>A0AAD7BE93</accession>
<keyword evidence="4" id="KW-1185">Reference proteome</keyword>
<evidence type="ECO:0000256" key="2">
    <source>
        <dbReference type="SAM" id="Phobius"/>
    </source>
</evidence>
<evidence type="ECO:0000256" key="1">
    <source>
        <dbReference type="SAM" id="MobiDB-lite"/>
    </source>
</evidence>
<reference evidence="3" key="1">
    <citation type="submission" date="2023-03" db="EMBL/GenBank/DDBJ databases">
        <title>Massive genome expansion in bonnet fungi (Mycena s.s.) driven by repeated elements and novel gene families across ecological guilds.</title>
        <authorList>
            <consortium name="Lawrence Berkeley National Laboratory"/>
            <person name="Harder C.B."/>
            <person name="Miyauchi S."/>
            <person name="Viragh M."/>
            <person name="Kuo A."/>
            <person name="Thoen E."/>
            <person name="Andreopoulos B."/>
            <person name="Lu D."/>
            <person name="Skrede I."/>
            <person name="Drula E."/>
            <person name="Henrissat B."/>
            <person name="Morin E."/>
            <person name="Kohler A."/>
            <person name="Barry K."/>
            <person name="LaButti K."/>
            <person name="Morin E."/>
            <person name="Salamov A."/>
            <person name="Lipzen A."/>
            <person name="Mereny Z."/>
            <person name="Hegedus B."/>
            <person name="Baldrian P."/>
            <person name="Stursova M."/>
            <person name="Weitz H."/>
            <person name="Taylor A."/>
            <person name="Grigoriev I.V."/>
            <person name="Nagy L.G."/>
            <person name="Martin F."/>
            <person name="Kauserud H."/>
        </authorList>
    </citation>
    <scope>NUCLEOTIDE SEQUENCE</scope>
    <source>
        <strain evidence="3">9284</strain>
    </source>
</reference>
<organism evidence="3 4">
    <name type="scientific">Roridomyces roridus</name>
    <dbReference type="NCBI Taxonomy" id="1738132"/>
    <lineage>
        <taxon>Eukaryota</taxon>
        <taxon>Fungi</taxon>
        <taxon>Dikarya</taxon>
        <taxon>Basidiomycota</taxon>
        <taxon>Agaricomycotina</taxon>
        <taxon>Agaricomycetes</taxon>
        <taxon>Agaricomycetidae</taxon>
        <taxon>Agaricales</taxon>
        <taxon>Marasmiineae</taxon>
        <taxon>Mycenaceae</taxon>
        <taxon>Roridomyces</taxon>
    </lineage>
</organism>
<proteinExistence type="predicted"/>
<evidence type="ECO:0000313" key="3">
    <source>
        <dbReference type="EMBL" id="KAJ7618510.1"/>
    </source>
</evidence>
<evidence type="ECO:0008006" key="5">
    <source>
        <dbReference type="Google" id="ProtNLM"/>
    </source>
</evidence>
<feature type="transmembrane region" description="Helical" evidence="2">
    <location>
        <begin position="125"/>
        <end position="143"/>
    </location>
</feature>
<name>A0AAD7BE93_9AGAR</name>
<keyword evidence="2" id="KW-1133">Transmembrane helix</keyword>
<evidence type="ECO:0000313" key="4">
    <source>
        <dbReference type="Proteomes" id="UP001221142"/>
    </source>
</evidence>
<feature type="transmembrane region" description="Helical" evidence="2">
    <location>
        <begin position="15"/>
        <end position="34"/>
    </location>
</feature>
<keyword evidence="2" id="KW-0472">Membrane</keyword>
<keyword evidence="2" id="KW-0812">Transmembrane</keyword>
<comment type="caution">
    <text evidence="3">The sequence shown here is derived from an EMBL/GenBank/DDBJ whole genome shotgun (WGS) entry which is preliminary data.</text>
</comment>